<evidence type="ECO:0000313" key="1">
    <source>
        <dbReference type="EMBL" id="JAD65853.1"/>
    </source>
</evidence>
<name>A0A0A9BUH0_ARUDO</name>
<protein>
    <submittedName>
        <fullName evidence="1">Uncharacterized protein</fullName>
    </submittedName>
</protein>
<dbReference type="AlphaFoldDB" id="A0A0A9BUH0"/>
<organism evidence="1">
    <name type="scientific">Arundo donax</name>
    <name type="common">Giant reed</name>
    <name type="synonym">Donax arundinaceus</name>
    <dbReference type="NCBI Taxonomy" id="35708"/>
    <lineage>
        <taxon>Eukaryota</taxon>
        <taxon>Viridiplantae</taxon>
        <taxon>Streptophyta</taxon>
        <taxon>Embryophyta</taxon>
        <taxon>Tracheophyta</taxon>
        <taxon>Spermatophyta</taxon>
        <taxon>Magnoliopsida</taxon>
        <taxon>Liliopsida</taxon>
        <taxon>Poales</taxon>
        <taxon>Poaceae</taxon>
        <taxon>PACMAD clade</taxon>
        <taxon>Arundinoideae</taxon>
        <taxon>Arundineae</taxon>
        <taxon>Arundo</taxon>
    </lineage>
</organism>
<dbReference type="EMBL" id="GBRH01232042">
    <property type="protein sequence ID" value="JAD65853.1"/>
    <property type="molecule type" value="Transcribed_RNA"/>
</dbReference>
<accession>A0A0A9BUH0</accession>
<proteinExistence type="predicted"/>
<reference evidence="1" key="1">
    <citation type="submission" date="2014-09" db="EMBL/GenBank/DDBJ databases">
        <authorList>
            <person name="Magalhaes I.L.F."/>
            <person name="Oliveira U."/>
            <person name="Santos F.R."/>
            <person name="Vidigal T.H.D.A."/>
            <person name="Brescovit A.D."/>
            <person name="Santos A.J."/>
        </authorList>
    </citation>
    <scope>NUCLEOTIDE SEQUENCE</scope>
    <source>
        <tissue evidence="1">Shoot tissue taken approximately 20 cm above the soil surface</tissue>
    </source>
</reference>
<reference evidence="1" key="2">
    <citation type="journal article" date="2015" name="Data Brief">
        <title>Shoot transcriptome of the giant reed, Arundo donax.</title>
        <authorList>
            <person name="Barrero R.A."/>
            <person name="Guerrero F.D."/>
            <person name="Moolhuijzen P."/>
            <person name="Goolsby J.A."/>
            <person name="Tidwell J."/>
            <person name="Bellgard S.E."/>
            <person name="Bellgard M.I."/>
        </authorList>
    </citation>
    <scope>NUCLEOTIDE SEQUENCE</scope>
    <source>
        <tissue evidence="1">Shoot tissue taken approximately 20 cm above the soil surface</tissue>
    </source>
</reference>
<sequence>MISVTVSFSSFYAIEGVAQSLGFLGGRSFRPF</sequence>